<dbReference type="AlphaFoldDB" id="A0A0C1H0X8"/>
<evidence type="ECO:0000313" key="2">
    <source>
        <dbReference type="Proteomes" id="UP000031465"/>
    </source>
</evidence>
<name>A0A0C1H0X8_9BACT</name>
<reference evidence="1 2" key="1">
    <citation type="journal article" date="2014" name="Mol. Biol. Evol.">
        <title>Massive expansion of Ubiquitination-related gene families within the Chlamydiae.</title>
        <authorList>
            <person name="Domman D."/>
            <person name="Collingro A."/>
            <person name="Lagkouvardos I."/>
            <person name="Gehre L."/>
            <person name="Weinmaier T."/>
            <person name="Rattei T."/>
            <person name="Subtil A."/>
            <person name="Horn M."/>
        </authorList>
    </citation>
    <scope>NUCLEOTIDE SEQUENCE [LARGE SCALE GENOMIC DNA]</scope>
    <source>
        <strain evidence="1 2">EI2</strain>
    </source>
</reference>
<evidence type="ECO:0000313" key="1">
    <source>
        <dbReference type="EMBL" id="KIC71404.1"/>
    </source>
</evidence>
<dbReference type="EMBL" id="JSAN01000092">
    <property type="protein sequence ID" value="KIC71404.1"/>
    <property type="molecule type" value="Genomic_DNA"/>
</dbReference>
<proteinExistence type="predicted"/>
<organism evidence="1 2">
    <name type="scientific">Candidatus Protochlamydia amoebophila</name>
    <dbReference type="NCBI Taxonomy" id="362787"/>
    <lineage>
        <taxon>Bacteria</taxon>
        <taxon>Pseudomonadati</taxon>
        <taxon>Chlamydiota</taxon>
        <taxon>Chlamydiia</taxon>
        <taxon>Parachlamydiales</taxon>
        <taxon>Parachlamydiaceae</taxon>
        <taxon>Candidatus Protochlamydia</taxon>
    </lineage>
</organism>
<gene>
    <name evidence="1" type="ORF">DB44_DT00390</name>
</gene>
<dbReference type="Proteomes" id="UP000031465">
    <property type="component" value="Unassembled WGS sequence"/>
</dbReference>
<comment type="caution">
    <text evidence="1">The sequence shown here is derived from an EMBL/GenBank/DDBJ whole genome shotgun (WGS) entry which is preliminary data.</text>
</comment>
<sequence>MNAKPPFQRLTNRNHVEIFETRDYCFVVREAVINLASISVDFIGWVKLCGSYLMVNTHYKKGELRGDCVFQKF</sequence>
<accession>A0A0C1H0X8</accession>
<protein>
    <submittedName>
        <fullName evidence="1">Uncharacterized protein</fullName>
    </submittedName>
</protein>